<dbReference type="Pfam" id="PF04773">
    <property type="entry name" value="FecR"/>
    <property type="match status" value="1"/>
</dbReference>
<feature type="domain" description="Protein FecR C-terminal" evidence="3">
    <location>
        <begin position="313"/>
        <end position="377"/>
    </location>
</feature>
<evidence type="ECO:0000259" key="2">
    <source>
        <dbReference type="Pfam" id="PF04773"/>
    </source>
</evidence>
<dbReference type="PANTHER" id="PTHR30273">
    <property type="entry name" value="PERIPLASMIC SIGNAL SENSOR AND SIGMA FACTOR ACTIVATOR FECR-RELATED"/>
    <property type="match status" value="1"/>
</dbReference>
<feature type="domain" description="FecR protein" evidence="2">
    <location>
        <begin position="179"/>
        <end position="270"/>
    </location>
</feature>
<name>A0A4Q1D3T9_9BACT</name>
<dbReference type="EMBL" id="SDHZ01000002">
    <property type="protein sequence ID" value="RXK83080.1"/>
    <property type="molecule type" value="Genomic_DNA"/>
</dbReference>
<reference evidence="4 5" key="1">
    <citation type="submission" date="2019-01" db="EMBL/GenBank/DDBJ databases">
        <title>Filimonas sp. strain TTM-71.</title>
        <authorList>
            <person name="Chen W.-M."/>
        </authorList>
    </citation>
    <scope>NUCLEOTIDE SEQUENCE [LARGE SCALE GENOMIC DNA]</scope>
    <source>
        <strain evidence="4 5">TTM-71</strain>
    </source>
</reference>
<dbReference type="RefSeq" id="WP_129004032.1">
    <property type="nucleotide sequence ID" value="NZ_SDHZ01000002.1"/>
</dbReference>
<evidence type="ECO:0000313" key="5">
    <source>
        <dbReference type="Proteomes" id="UP000290545"/>
    </source>
</evidence>
<accession>A0A4Q1D3T9</accession>
<proteinExistence type="predicted"/>
<dbReference type="Gene3D" id="2.60.120.1440">
    <property type="match status" value="1"/>
</dbReference>
<sequence length="382" mass="42683">MEDKKLSRLYILMANELFDRITPSEKKELQELLTEDPEAMELWKEFQAAYASDEIKDKVQEFIRQDDTEVLMKAIRHRSRLRKISQVAAAAAIVAVGAFALKQYFFQPSAQTNRPTIVAGATLNKGNLTIQLPSGNQVNLASFTRYQEKNILLQNDTVNHILKYTSLGESAEGATNILSVPAGQEYHLVLEDGTEVFVNSSSQVQFPASFADNSREVAISGEAFLKVAQDATKPFQVQLPKGTVQVLGTSFNVNTYDSASLKVSLKDGAVAFLNNNQSTRLSPGQQVILDRQTDQVAVKPFNANELSWTEGNYVLDNMPLSELKNLLPRWYGVEVVFDNDAISKEVLTVTLNKKKPIDQLLGYLQMALNCNYRFENGVLHLR</sequence>
<dbReference type="InterPro" id="IPR012373">
    <property type="entry name" value="Ferrdict_sens_TM"/>
</dbReference>
<dbReference type="Pfam" id="PF16344">
    <property type="entry name" value="FecR_C"/>
    <property type="match status" value="1"/>
</dbReference>
<dbReference type="Proteomes" id="UP000290545">
    <property type="component" value="Unassembled WGS sequence"/>
</dbReference>
<dbReference type="Gene3D" id="3.55.50.30">
    <property type="match status" value="1"/>
</dbReference>
<evidence type="ECO:0000259" key="3">
    <source>
        <dbReference type="Pfam" id="PF16344"/>
    </source>
</evidence>
<comment type="caution">
    <text evidence="4">The sequence shown here is derived from an EMBL/GenBank/DDBJ whole genome shotgun (WGS) entry which is preliminary data.</text>
</comment>
<dbReference type="InterPro" id="IPR032508">
    <property type="entry name" value="FecR_C"/>
</dbReference>
<keyword evidence="5" id="KW-1185">Reference proteome</keyword>
<dbReference type="PIRSF" id="PIRSF018266">
    <property type="entry name" value="FecR"/>
    <property type="match status" value="1"/>
</dbReference>
<evidence type="ECO:0000313" key="4">
    <source>
        <dbReference type="EMBL" id="RXK83080.1"/>
    </source>
</evidence>
<keyword evidence="1" id="KW-0472">Membrane</keyword>
<dbReference type="GO" id="GO:0016989">
    <property type="term" value="F:sigma factor antagonist activity"/>
    <property type="evidence" value="ECO:0007669"/>
    <property type="project" value="TreeGrafter"/>
</dbReference>
<gene>
    <name evidence="4" type="ORF">ESB13_13225</name>
</gene>
<feature type="transmembrane region" description="Helical" evidence="1">
    <location>
        <begin position="87"/>
        <end position="106"/>
    </location>
</feature>
<evidence type="ECO:0000256" key="1">
    <source>
        <dbReference type="SAM" id="Phobius"/>
    </source>
</evidence>
<dbReference type="OrthoDB" id="643697at2"/>
<keyword evidence="1" id="KW-0812">Transmembrane</keyword>
<keyword evidence="1" id="KW-1133">Transmembrane helix</keyword>
<protein>
    <submittedName>
        <fullName evidence="4">DUF4974 domain-containing protein</fullName>
    </submittedName>
</protein>
<dbReference type="PANTHER" id="PTHR30273:SF2">
    <property type="entry name" value="PROTEIN FECR"/>
    <property type="match status" value="1"/>
</dbReference>
<dbReference type="InterPro" id="IPR006860">
    <property type="entry name" value="FecR"/>
</dbReference>
<organism evidence="4 5">
    <name type="scientific">Filimonas effusa</name>
    <dbReference type="NCBI Taxonomy" id="2508721"/>
    <lineage>
        <taxon>Bacteria</taxon>
        <taxon>Pseudomonadati</taxon>
        <taxon>Bacteroidota</taxon>
        <taxon>Chitinophagia</taxon>
        <taxon>Chitinophagales</taxon>
        <taxon>Chitinophagaceae</taxon>
        <taxon>Filimonas</taxon>
    </lineage>
</organism>
<dbReference type="AlphaFoldDB" id="A0A4Q1D3T9"/>